<dbReference type="Proteomes" id="UP000800200">
    <property type="component" value="Unassembled WGS sequence"/>
</dbReference>
<evidence type="ECO:0000256" key="5">
    <source>
        <dbReference type="ARBA" id="ARBA00023033"/>
    </source>
</evidence>
<organism evidence="7 8">
    <name type="scientific">Zopfia rhizophila CBS 207.26</name>
    <dbReference type="NCBI Taxonomy" id="1314779"/>
    <lineage>
        <taxon>Eukaryota</taxon>
        <taxon>Fungi</taxon>
        <taxon>Dikarya</taxon>
        <taxon>Ascomycota</taxon>
        <taxon>Pezizomycotina</taxon>
        <taxon>Dothideomycetes</taxon>
        <taxon>Dothideomycetes incertae sedis</taxon>
        <taxon>Zopfiaceae</taxon>
        <taxon>Zopfia</taxon>
    </lineage>
</organism>
<evidence type="ECO:0000259" key="6">
    <source>
        <dbReference type="Pfam" id="PF01494"/>
    </source>
</evidence>
<dbReference type="PRINTS" id="PR00420">
    <property type="entry name" value="RNGMNOXGNASE"/>
</dbReference>
<keyword evidence="8" id="KW-1185">Reference proteome</keyword>
<dbReference type="GO" id="GO:0004497">
    <property type="term" value="F:monooxygenase activity"/>
    <property type="evidence" value="ECO:0007669"/>
    <property type="project" value="UniProtKB-KW"/>
</dbReference>
<dbReference type="GO" id="GO:0071949">
    <property type="term" value="F:FAD binding"/>
    <property type="evidence" value="ECO:0007669"/>
    <property type="project" value="InterPro"/>
</dbReference>
<keyword evidence="5" id="KW-0503">Monooxygenase</keyword>
<keyword evidence="3" id="KW-0274">FAD</keyword>
<dbReference type="EMBL" id="ML994614">
    <property type="protein sequence ID" value="KAF2192840.1"/>
    <property type="molecule type" value="Genomic_DNA"/>
</dbReference>
<dbReference type="PANTHER" id="PTHR47178:SF3">
    <property type="entry name" value="FAD-BINDING DOMAIN-CONTAINING PROTEIN"/>
    <property type="match status" value="1"/>
</dbReference>
<dbReference type="AlphaFoldDB" id="A0A6A6ERX9"/>
<dbReference type="InterPro" id="IPR002938">
    <property type="entry name" value="FAD-bd"/>
</dbReference>
<evidence type="ECO:0000313" key="7">
    <source>
        <dbReference type="EMBL" id="KAF2192840.1"/>
    </source>
</evidence>
<protein>
    <submittedName>
        <fullName evidence="7">FAD/NAD(P)-binding domain-containing protein</fullName>
    </submittedName>
</protein>
<sequence>MLKETNVGTDILYGREGVVEHLICHPKCPIFPFGPVLLVRPWVPIDARPNFYYEFLGTPRCLTAGVLRSMVAVQEERVLVVGAGAAGLLIAQALKKHDIAYVVFEQDASQSTRPRDWNYGIYWAQSNLLECLPPELADKLLAVQVDSHTPDQDDVLPVFNATTGDRMVDLPAPFSLRLQRRKFLQLIATGIDIQYSKRLINVESDGTTVTATFEDGSSESGTLLIGAEGAHSQVREYLMGKEKAALLPSPIVASATITHLPKEAALALRKLHSRHCIAFHPDGYFSWHGIHSEEGEPEDWQFMIILSWLSETDLNISGDAINADYKERISVFGDPLKTILQSISPDTRFWHNRLSYWLTQPWDSRSGTITLAGDAAHPMTFRLNNAILDAASFARQIKPLDSKLPGSLSAAATAYEKELWQRGKEAVETSNLNSMSIHDWEKLKESPLFQAGLKQKLPGQ</sequence>
<dbReference type="SUPFAM" id="SSF51905">
    <property type="entry name" value="FAD/NAD(P)-binding domain"/>
    <property type="match status" value="1"/>
</dbReference>
<feature type="domain" description="FAD-binding" evidence="6">
    <location>
        <begin position="188"/>
        <end position="391"/>
    </location>
</feature>
<reference evidence="7" key="1">
    <citation type="journal article" date="2020" name="Stud. Mycol.">
        <title>101 Dothideomycetes genomes: a test case for predicting lifestyles and emergence of pathogens.</title>
        <authorList>
            <person name="Haridas S."/>
            <person name="Albert R."/>
            <person name="Binder M."/>
            <person name="Bloem J."/>
            <person name="Labutti K."/>
            <person name="Salamov A."/>
            <person name="Andreopoulos B."/>
            <person name="Baker S."/>
            <person name="Barry K."/>
            <person name="Bills G."/>
            <person name="Bluhm B."/>
            <person name="Cannon C."/>
            <person name="Castanera R."/>
            <person name="Culley D."/>
            <person name="Daum C."/>
            <person name="Ezra D."/>
            <person name="Gonzalez J."/>
            <person name="Henrissat B."/>
            <person name="Kuo A."/>
            <person name="Liang C."/>
            <person name="Lipzen A."/>
            <person name="Lutzoni F."/>
            <person name="Magnuson J."/>
            <person name="Mondo S."/>
            <person name="Nolan M."/>
            <person name="Ohm R."/>
            <person name="Pangilinan J."/>
            <person name="Park H.-J."/>
            <person name="Ramirez L."/>
            <person name="Alfaro M."/>
            <person name="Sun H."/>
            <person name="Tritt A."/>
            <person name="Yoshinaga Y."/>
            <person name="Zwiers L.-H."/>
            <person name="Turgeon B."/>
            <person name="Goodwin S."/>
            <person name="Spatafora J."/>
            <person name="Crous P."/>
            <person name="Grigoriev I."/>
        </authorList>
    </citation>
    <scope>NUCLEOTIDE SEQUENCE</scope>
    <source>
        <strain evidence="7">CBS 207.26</strain>
    </source>
</reference>
<comment type="cofactor">
    <cofactor evidence="1">
        <name>FAD</name>
        <dbReference type="ChEBI" id="CHEBI:57692"/>
    </cofactor>
</comment>
<dbReference type="Pfam" id="PF01494">
    <property type="entry name" value="FAD_binding_3"/>
    <property type="match status" value="1"/>
</dbReference>
<dbReference type="PANTHER" id="PTHR47178">
    <property type="entry name" value="MONOOXYGENASE, FAD-BINDING"/>
    <property type="match status" value="1"/>
</dbReference>
<gene>
    <name evidence="7" type="ORF">K469DRAFT_692962</name>
</gene>
<evidence type="ECO:0000256" key="2">
    <source>
        <dbReference type="ARBA" id="ARBA00022630"/>
    </source>
</evidence>
<accession>A0A6A6ERX9</accession>
<evidence type="ECO:0000256" key="3">
    <source>
        <dbReference type="ARBA" id="ARBA00022827"/>
    </source>
</evidence>
<dbReference type="Pfam" id="PF13450">
    <property type="entry name" value="NAD_binding_8"/>
    <property type="match status" value="1"/>
</dbReference>
<evidence type="ECO:0000313" key="8">
    <source>
        <dbReference type="Proteomes" id="UP000800200"/>
    </source>
</evidence>
<keyword evidence="2" id="KW-0285">Flavoprotein</keyword>
<dbReference type="InterPro" id="IPR036188">
    <property type="entry name" value="FAD/NAD-bd_sf"/>
</dbReference>
<evidence type="ECO:0000256" key="4">
    <source>
        <dbReference type="ARBA" id="ARBA00023002"/>
    </source>
</evidence>
<dbReference type="OrthoDB" id="47494at2759"/>
<keyword evidence="4" id="KW-0560">Oxidoreductase</keyword>
<dbReference type="Gene3D" id="3.50.50.60">
    <property type="entry name" value="FAD/NAD(P)-binding domain"/>
    <property type="match status" value="1"/>
</dbReference>
<name>A0A6A6ERX9_9PEZI</name>
<evidence type="ECO:0000256" key="1">
    <source>
        <dbReference type="ARBA" id="ARBA00001974"/>
    </source>
</evidence>
<proteinExistence type="predicted"/>